<protein>
    <submittedName>
        <fullName evidence="1">Uncharacterized protein</fullName>
    </submittedName>
</protein>
<evidence type="ECO:0000313" key="1">
    <source>
        <dbReference type="EMBL" id="CAE0809039.1"/>
    </source>
</evidence>
<reference evidence="1" key="1">
    <citation type="submission" date="2021-01" db="EMBL/GenBank/DDBJ databases">
        <authorList>
            <person name="Corre E."/>
            <person name="Pelletier E."/>
            <person name="Niang G."/>
            <person name="Scheremetjew M."/>
            <person name="Finn R."/>
            <person name="Kale V."/>
            <person name="Holt S."/>
            <person name="Cochrane G."/>
            <person name="Meng A."/>
            <person name="Brown T."/>
            <person name="Cohen L."/>
        </authorList>
    </citation>
    <scope>NUCLEOTIDE SEQUENCE</scope>
    <source>
        <strain evidence="1">CCMP1594</strain>
    </source>
</reference>
<sequence length="145" mass="15382">MCHACVHCVPTYVPMHVSVCSPGSNTLYAAGQFLVGTNNRHGCPGHCACTMASYMPCIRNILVVGHHRQIFRPQQIKPKPKQKAVVVGGGGLQGPAPHGIHTDTCLKLHPITAGTLGLSVLAFLSQFDEASVRAHATGKHPLCSQ</sequence>
<proteinExistence type="predicted"/>
<name>A0A7S4FQC3_9EUGL</name>
<dbReference type="EMBL" id="HBJA01056991">
    <property type="protein sequence ID" value="CAE0809039.1"/>
    <property type="molecule type" value="Transcribed_RNA"/>
</dbReference>
<accession>A0A7S4FQC3</accession>
<organism evidence="1">
    <name type="scientific">Eutreptiella gymnastica</name>
    <dbReference type="NCBI Taxonomy" id="73025"/>
    <lineage>
        <taxon>Eukaryota</taxon>
        <taxon>Discoba</taxon>
        <taxon>Euglenozoa</taxon>
        <taxon>Euglenida</taxon>
        <taxon>Spirocuta</taxon>
        <taxon>Euglenophyceae</taxon>
        <taxon>Eutreptiales</taxon>
        <taxon>Eutreptiaceae</taxon>
        <taxon>Eutreptiella</taxon>
    </lineage>
</organism>
<gene>
    <name evidence="1" type="ORF">EGYM00163_LOCUS20170</name>
</gene>
<dbReference type="AlphaFoldDB" id="A0A7S4FQC3"/>